<dbReference type="EMBL" id="CP059165">
    <property type="protein sequence ID" value="QLL07415.1"/>
    <property type="molecule type" value="Genomic_DNA"/>
</dbReference>
<reference evidence="2" key="3">
    <citation type="submission" date="2023-07" db="EMBL/GenBank/DDBJ databases">
        <title>Description of Mycobacterium gordonae subsp. intergordonae subsp.nov. and Mycobacterium gordonae subsp. gordonae subsp. nov.</title>
        <authorList>
            <person name="Huang H."/>
        </authorList>
    </citation>
    <scope>NUCLEOTIDE SEQUENCE [LARGE SCALE GENOMIC DNA]</scope>
    <source>
        <strain evidence="2">24</strain>
    </source>
</reference>
<sequence length="60" mass="5907">MATLTMRRQPRSVGWEALRAAPAAGPCQKLGGGAGDWGAEAGADCGGAGGWCWGGAGGWC</sequence>
<evidence type="ECO:0000313" key="2">
    <source>
        <dbReference type="Proteomes" id="UP000510682"/>
    </source>
</evidence>
<dbReference type="AlphaFoldDB" id="A0A7D6HXY9"/>
<evidence type="ECO:0000313" key="1">
    <source>
        <dbReference type="EMBL" id="QLL07415.1"/>
    </source>
</evidence>
<protein>
    <submittedName>
        <fullName evidence="1">Uncharacterized protein</fullName>
    </submittedName>
</protein>
<organism evidence="1 2">
    <name type="scientific">Mycobacterium vicinigordonae</name>
    <dbReference type="NCBI Taxonomy" id="1719132"/>
    <lineage>
        <taxon>Bacteria</taxon>
        <taxon>Bacillati</taxon>
        <taxon>Actinomycetota</taxon>
        <taxon>Actinomycetes</taxon>
        <taxon>Mycobacteriales</taxon>
        <taxon>Mycobacteriaceae</taxon>
        <taxon>Mycobacterium</taxon>
    </lineage>
</organism>
<accession>A0A7D6HXY9</accession>
<reference evidence="1 2" key="2">
    <citation type="submission" date="2020-07" db="EMBL/GenBank/DDBJ databases">
        <authorList>
            <person name="Yu X."/>
        </authorList>
    </citation>
    <scope>NUCLEOTIDE SEQUENCE [LARGE SCALE GENOMIC DNA]</scope>
    <source>
        <strain evidence="2">24</strain>
    </source>
</reference>
<name>A0A7D6HXY9_9MYCO</name>
<keyword evidence="2" id="KW-1185">Reference proteome</keyword>
<dbReference type="KEGG" id="mgor:H0P51_27910"/>
<proteinExistence type="predicted"/>
<gene>
    <name evidence="1" type="ORF">H0P51_27910</name>
</gene>
<reference evidence="2" key="1">
    <citation type="submission" date="2020-07" db="EMBL/GenBank/DDBJ databases">
        <title>Description of Mycobacterium gordonae subsp. intergordonae subsp.nov. and Mycobacterium gordonae subsp. gordonae subsp. nov.</title>
        <authorList>
            <person name="Yu X."/>
        </authorList>
    </citation>
    <scope>NUCLEOTIDE SEQUENCE [LARGE SCALE GENOMIC DNA]</scope>
    <source>
        <strain evidence="2">24</strain>
    </source>
</reference>
<dbReference type="Proteomes" id="UP000510682">
    <property type="component" value="Chromosome"/>
</dbReference>